<feature type="compositionally biased region" description="Polar residues" evidence="1">
    <location>
        <begin position="46"/>
        <end position="57"/>
    </location>
</feature>
<feature type="region of interest" description="Disordered" evidence="1">
    <location>
        <begin position="43"/>
        <end position="118"/>
    </location>
</feature>
<dbReference type="RefSeq" id="WP_102205824.1">
    <property type="nucleotide sequence ID" value="NZ_CAWNVR010000094.1"/>
</dbReference>
<feature type="compositionally biased region" description="Low complexity" evidence="1">
    <location>
        <begin position="66"/>
        <end position="118"/>
    </location>
</feature>
<evidence type="ECO:0000256" key="1">
    <source>
        <dbReference type="SAM" id="MobiDB-lite"/>
    </source>
</evidence>
<protein>
    <recommendedName>
        <fullName evidence="5">Beta-Ig-H3/fasciclin</fullName>
    </recommendedName>
</protein>
<keyword evidence="4" id="KW-1185">Reference proteome</keyword>
<comment type="caution">
    <text evidence="3">The sequence shown here is derived from an EMBL/GenBank/DDBJ whole genome shotgun (WGS) entry which is preliminary data.</text>
</comment>
<dbReference type="AlphaFoldDB" id="A0A2N6JV63"/>
<dbReference type="Proteomes" id="UP000235036">
    <property type="component" value="Unassembled WGS sequence"/>
</dbReference>
<dbReference type="EMBL" id="NRQW01000675">
    <property type="protein sequence ID" value="PLZ82799.1"/>
    <property type="molecule type" value="Genomic_DNA"/>
</dbReference>
<sequence>MNTKNSRNLFKSIATLVGIASVSACFSLPVKAQVNPNPSIFEEYSHNQGNLAQTTPGVGQDRDTSPGTTTPGVTQPGTTTPGVTQPDTTTPGVTQPVQDTTTPGTNQQNNGNGVRALW</sequence>
<feature type="signal peptide" evidence="2">
    <location>
        <begin position="1"/>
        <end position="32"/>
    </location>
</feature>
<evidence type="ECO:0000313" key="3">
    <source>
        <dbReference type="EMBL" id="PLZ82799.1"/>
    </source>
</evidence>
<dbReference type="PROSITE" id="PS51257">
    <property type="entry name" value="PROKAR_LIPOPROTEIN"/>
    <property type="match status" value="1"/>
</dbReference>
<evidence type="ECO:0000313" key="4">
    <source>
        <dbReference type="Proteomes" id="UP000235036"/>
    </source>
</evidence>
<feature type="chain" id="PRO_5014620295" description="Beta-Ig-H3/fasciclin" evidence="2">
    <location>
        <begin position="33"/>
        <end position="118"/>
    </location>
</feature>
<reference evidence="3 4" key="1">
    <citation type="submission" date="2017-08" db="EMBL/GenBank/DDBJ databases">
        <title>Genomes of Fischerella (Mastigocladus) sp. strains.</title>
        <authorList>
            <person name="Miller S.R."/>
        </authorList>
    </citation>
    <scope>NUCLEOTIDE SEQUENCE [LARGE SCALE GENOMIC DNA]</scope>
    <source>
        <strain evidence="3 4">CCMEE 5323</strain>
    </source>
</reference>
<gene>
    <name evidence="3" type="ORF">CEN44_27390</name>
</gene>
<evidence type="ECO:0008006" key="5">
    <source>
        <dbReference type="Google" id="ProtNLM"/>
    </source>
</evidence>
<proteinExistence type="predicted"/>
<evidence type="ECO:0000256" key="2">
    <source>
        <dbReference type="SAM" id="SignalP"/>
    </source>
</evidence>
<name>A0A2N6JV63_FISMU</name>
<organism evidence="3 4">
    <name type="scientific">Fischerella muscicola CCMEE 5323</name>
    <dbReference type="NCBI Taxonomy" id="2019572"/>
    <lineage>
        <taxon>Bacteria</taxon>
        <taxon>Bacillati</taxon>
        <taxon>Cyanobacteriota</taxon>
        <taxon>Cyanophyceae</taxon>
        <taxon>Nostocales</taxon>
        <taxon>Hapalosiphonaceae</taxon>
        <taxon>Fischerella</taxon>
    </lineage>
</organism>
<keyword evidence="2" id="KW-0732">Signal</keyword>
<accession>A0A2N6JV63</accession>